<dbReference type="eggNOG" id="KOG1225">
    <property type="taxonomic scope" value="Eukaryota"/>
</dbReference>
<dbReference type="Proteomes" id="UP000001940">
    <property type="component" value="Chromosome III"/>
</dbReference>
<reference evidence="2 3" key="1">
    <citation type="journal article" date="1998" name="Science">
        <title>Genome sequence of the nematode C. elegans: a platform for investigating biology.</title>
        <authorList>
            <consortium name="The C. elegans sequencing consortium"/>
            <person name="Sulson J.E."/>
            <person name="Waterston R."/>
        </authorList>
    </citation>
    <scope>NUCLEOTIDE SEQUENCE [LARGE SCALE GENOMIC DNA]</scope>
    <source>
        <strain evidence="2 3">Bristol N2</strain>
    </source>
</reference>
<dbReference type="CTD" id="13191030"/>
<sequence length="160" mass="17917">MLTIAAIIMKSALIVLLSISIVLAFCPGGHCMFYKMHDCRDGCQIGQYCDRGTCRPPRREEDWSTLQHDFMKHMKFGVICLTDDDCGDNAVCIGRKCVVKNGFSGKFSFGTQCPNGYNFVDGKCEQSRHFAPSPMTCPKGTVWVGGVCKPYNRHSFFSEY</sequence>
<evidence type="ECO:0000313" key="4">
    <source>
        <dbReference type="WormBase" id="T16G12.10"/>
    </source>
</evidence>
<dbReference type="Bgee" id="WBGene00044222">
    <property type="expression patterns" value="Expressed in adult organism and 1 other cell type or tissue"/>
</dbReference>
<dbReference type="SMR" id="G8JZ70"/>
<dbReference type="RefSeq" id="NP_001255058.1">
    <property type="nucleotide sequence ID" value="NM_001268129.1"/>
</dbReference>
<keyword evidence="3" id="KW-1185">Reference proteome</keyword>
<dbReference type="AlphaFoldDB" id="G8JZ70"/>
<dbReference type="WormBase" id="T16G12.10">
    <property type="protein sequence ID" value="CE47512"/>
    <property type="gene ID" value="WBGene00044222"/>
</dbReference>
<protein>
    <submittedName>
        <fullName evidence="2">EB domain-containing protein</fullName>
    </submittedName>
</protein>
<proteinExistence type="predicted"/>
<dbReference type="KEGG" id="cel:CELE_T16G12.10"/>
<gene>
    <name evidence="2" type="ORF">CELE_T16G12.10</name>
    <name evidence="2 4" type="ORF">T16G12.10</name>
</gene>
<dbReference type="HOGENOM" id="CLU_1653705_0_0_1"/>
<dbReference type="EMBL" id="BX284603">
    <property type="protein sequence ID" value="CCE71809.1"/>
    <property type="molecule type" value="Genomic_DNA"/>
</dbReference>
<dbReference type="PANTHER" id="PTHR36519:SF3">
    <property type="entry name" value="EB DOMAIN-CONTAINING PROTEIN-RELATED"/>
    <property type="match status" value="1"/>
</dbReference>
<evidence type="ECO:0000313" key="3">
    <source>
        <dbReference type="Proteomes" id="UP000001940"/>
    </source>
</evidence>
<dbReference type="PANTHER" id="PTHR36519">
    <property type="entry name" value="FIP (FUNGUS-INDUCED PROTEIN) RELATED-RELATED"/>
    <property type="match status" value="1"/>
</dbReference>
<organism evidence="2 3">
    <name type="scientific">Caenorhabditis elegans</name>
    <dbReference type="NCBI Taxonomy" id="6239"/>
    <lineage>
        <taxon>Eukaryota</taxon>
        <taxon>Metazoa</taxon>
        <taxon>Ecdysozoa</taxon>
        <taxon>Nematoda</taxon>
        <taxon>Chromadorea</taxon>
        <taxon>Rhabditida</taxon>
        <taxon>Rhabditina</taxon>
        <taxon>Rhabditomorpha</taxon>
        <taxon>Rhabditoidea</taxon>
        <taxon>Rhabditidae</taxon>
        <taxon>Peloderinae</taxon>
        <taxon>Caenorhabditis</taxon>
    </lineage>
</organism>
<dbReference type="AGR" id="WB:WBGene00044222"/>
<feature type="chain" id="PRO_5003510651" evidence="1">
    <location>
        <begin position="25"/>
        <end position="160"/>
    </location>
</feature>
<evidence type="ECO:0000256" key="1">
    <source>
        <dbReference type="SAM" id="SignalP"/>
    </source>
</evidence>
<dbReference type="OrthoDB" id="5772192at2759"/>
<feature type="signal peptide" evidence="1">
    <location>
        <begin position="1"/>
        <end position="24"/>
    </location>
</feature>
<dbReference type="GeneID" id="13191030"/>
<accession>G8JZ70</accession>
<name>G8JZ70_CAEEL</name>
<dbReference type="InParanoid" id="G8JZ70"/>
<keyword evidence="1" id="KW-0732">Signal</keyword>
<dbReference type="PaxDb" id="6239-T16G12.10"/>
<evidence type="ECO:0000313" key="2">
    <source>
        <dbReference type="EMBL" id="CCE71809.1"/>
    </source>
</evidence>